<keyword evidence="2" id="KW-0808">Transferase</keyword>
<evidence type="ECO:0000256" key="2">
    <source>
        <dbReference type="ARBA" id="ARBA00022679"/>
    </source>
</evidence>
<dbReference type="GO" id="GO:0008194">
    <property type="term" value="F:UDP-glycosyltransferase activity"/>
    <property type="evidence" value="ECO:0007669"/>
    <property type="project" value="InterPro"/>
</dbReference>
<protein>
    <recommendedName>
        <fullName evidence="5">Glucuronosyltransferase</fullName>
    </recommendedName>
</protein>
<proteinExistence type="predicted"/>
<dbReference type="AlphaFoldDB" id="S2JXP8"/>
<dbReference type="EMBL" id="KE123966">
    <property type="protein sequence ID" value="EPB87558.1"/>
    <property type="molecule type" value="Genomic_DNA"/>
</dbReference>
<gene>
    <name evidence="3" type="ORF">HMPREF1544_05649</name>
</gene>
<accession>S2JXP8</accession>
<reference evidence="4" key="1">
    <citation type="submission" date="2013-05" db="EMBL/GenBank/DDBJ databases">
        <title>The Genome sequence of Mucor circinelloides f. circinelloides 1006PhL.</title>
        <authorList>
            <consortium name="The Broad Institute Genomics Platform"/>
            <person name="Cuomo C."/>
            <person name="Earl A."/>
            <person name="Findley K."/>
            <person name="Lee S.C."/>
            <person name="Walker B."/>
            <person name="Young S."/>
            <person name="Zeng Q."/>
            <person name="Gargeya S."/>
            <person name="Fitzgerald M."/>
            <person name="Haas B."/>
            <person name="Abouelleil A."/>
            <person name="Allen A.W."/>
            <person name="Alvarado L."/>
            <person name="Arachchi H.M."/>
            <person name="Berlin A.M."/>
            <person name="Chapman S.B."/>
            <person name="Gainer-Dewar J."/>
            <person name="Goldberg J."/>
            <person name="Griggs A."/>
            <person name="Gujja S."/>
            <person name="Hansen M."/>
            <person name="Howarth C."/>
            <person name="Imamovic A."/>
            <person name="Ireland A."/>
            <person name="Larimer J."/>
            <person name="McCowan C."/>
            <person name="Murphy C."/>
            <person name="Pearson M."/>
            <person name="Poon T.W."/>
            <person name="Priest M."/>
            <person name="Roberts A."/>
            <person name="Saif S."/>
            <person name="Shea T."/>
            <person name="Sisk P."/>
            <person name="Sykes S."/>
            <person name="Wortman J."/>
            <person name="Nusbaum C."/>
            <person name="Birren B."/>
        </authorList>
    </citation>
    <scope>NUCLEOTIDE SEQUENCE [LARGE SCALE GENOMIC DNA]</scope>
    <source>
        <strain evidence="4">1006PhL</strain>
    </source>
</reference>
<keyword evidence="1" id="KW-0328">Glycosyltransferase</keyword>
<dbReference type="InterPro" id="IPR002213">
    <property type="entry name" value="UDP_glucos_trans"/>
</dbReference>
<evidence type="ECO:0000313" key="3">
    <source>
        <dbReference type="EMBL" id="EPB87558.1"/>
    </source>
</evidence>
<dbReference type="STRING" id="1220926.S2JXP8"/>
<dbReference type="PANTHER" id="PTHR48043">
    <property type="entry name" value="EG:EG0003.4 PROTEIN-RELATED"/>
    <property type="match status" value="1"/>
</dbReference>
<dbReference type="VEuPathDB" id="FungiDB:HMPREF1544_05649"/>
<dbReference type="InterPro" id="IPR050271">
    <property type="entry name" value="UDP-glycosyltransferase"/>
</dbReference>
<sequence length="131" mass="15058">MFDHLYPHHCFIPCASQTVVVMHPAVSVFVTRGGTGSFYEGLYANKRLAVFPFFGDQFPNAYNVEHKGIGVYLNYELNQEQMNEKITLDCRDSDENYQKNVNRYKALIQVHSQDDCIRAADLVEEVSFVNK</sequence>
<dbReference type="SUPFAM" id="SSF53756">
    <property type="entry name" value="UDP-Glycosyltransferase/glycogen phosphorylase"/>
    <property type="match status" value="1"/>
</dbReference>
<evidence type="ECO:0000256" key="1">
    <source>
        <dbReference type="ARBA" id="ARBA00022676"/>
    </source>
</evidence>
<dbReference type="OrthoDB" id="5835829at2759"/>
<keyword evidence="4" id="KW-1185">Reference proteome</keyword>
<name>S2JXP8_MUCC1</name>
<organism evidence="3 4">
    <name type="scientific">Mucor circinelloides f. circinelloides (strain 1006PhL)</name>
    <name type="common">Mucormycosis agent</name>
    <name type="synonym">Calyptromyces circinelloides</name>
    <dbReference type="NCBI Taxonomy" id="1220926"/>
    <lineage>
        <taxon>Eukaryota</taxon>
        <taxon>Fungi</taxon>
        <taxon>Fungi incertae sedis</taxon>
        <taxon>Mucoromycota</taxon>
        <taxon>Mucoromycotina</taxon>
        <taxon>Mucoromycetes</taxon>
        <taxon>Mucorales</taxon>
        <taxon>Mucorineae</taxon>
        <taxon>Mucoraceae</taxon>
        <taxon>Mucor</taxon>
    </lineage>
</organism>
<evidence type="ECO:0008006" key="5">
    <source>
        <dbReference type="Google" id="ProtNLM"/>
    </source>
</evidence>
<dbReference type="Pfam" id="PF00201">
    <property type="entry name" value="UDPGT"/>
    <property type="match status" value="1"/>
</dbReference>
<dbReference type="PANTHER" id="PTHR48043:SF145">
    <property type="entry name" value="FI06409P-RELATED"/>
    <property type="match status" value="1"/>
</dbReference>
<dbReference type="InParanoid" id="S2JXP8"/>
<dbReference type="Proteomes" id="UP000014254">
    <property type="component" value="Unassembled WGS sequence"/>
</dbReference>
<evidence type="ECO:0000313" key="4">
    <source>
        <dbReference type="Proteomes" id="UP000014254"/>
    </source>
</evidence>
<dbReference type="Gene3D" id="3.40.50.2000">
    <property type="entry name" value="Glycogen Phosphorylase B"/>
    <property type="match status" value="1"/>
</dbReference>